<name>A0A0A9FEP7_ARUDO</name>
<reference evidence="1" key="1">
    <citation type="submission" date="2014-09" db="EMBL/GenBank/DDBJ databases">
        <authorList>
            <person name="Magalhaes I.L.F."/>
            <person name="Oliveira U."/>
            <person name="Santos F.R."/>
            <person name="Vidigal T.H.D.A."/>
            <person name="Brescovit A.D."/>
            <person name="Santos A.J."/>
        </authorList>
    </citation>
    <scope>NUCLEOTIDE SEQUENCE</scope>
    <source>
        <tissue evidence="1">Shoot tissue taken approximately 20 cm above the soil surface</tissue>
    </source>
</reference>
<evidence type="ECO:0000313" key="1">
    <source>
        <dbReference type="EMBL" id="JAE11510.1"/>
    </source>
</evidence>
<sequence length="15" mass="1991">MRRRLLIFHYTWAPM</sequence>
<proteinExistence type="predicted"/>
<reference evidence="1" key="2">
    <citation type="journal article" date="2015" name="Data Brief">
        <title>Shoot transcriptome of the giant reed, Arundo donax.</title>
        <authorList>
            <person name="Barrero R.A."/>
            <person name="Guerrero F.D."/>
            <person name="Moolhuijzen P."/>
            <person name="Goolsby J.A."/>
            <person name="Tidwell J."/>
            <person name="Bellgard S.E."/>
            <person name="Bellgard M.I."/>
        </authorList>
    </citation>
    <scope>NUCLEOTIDE SEQUENCE</scope>
    <source>
        <tissue evidence="1">Shoot tissue taken approximately 20 cm above the soil surface</tissue>
    </source>
</reference>
<dbReference type="EMBL" id="GBRH01186386">
    <property type="protein sequence ID" value="JAE11510.1"/>
    <property type="molecule type" value="Transcribed_RNA"/>
</dbReference>
<accession>A0A0A9FEP7</accession>
<organism evidence="1">
    <name type="scientific">Arundo donax</name>
    <name type="common">Giant reed</name>
    <name type="synonym">Donax arundinaceus</name>
    <dbReference type="NCBI Taxonomy" id="35708"/>
    <lineage>
        <taxon>Eukaryota</taxon>
        <taxon>Viridiplantae</taxon>
        <taxon>Streptophyta</taxon>
        <taxon>Embryophyta</taxon>
        <taxon>Tracheophyta</taxon>
        <taxon>Spermatophyta</taxon>
        <taxon>Magnoliopsida</taxon>
        <taxon>Liliopsida</taxon>
        <taxon>Poales</taxon>
        <taxon>Poaceae</taxon>
        <taxon>PACMAD clade</taxon>
        <taxon>Arundinoideae</taxon>
        <taxon>Arundineae</taxon>
        <taxon>Arundo</taxon>
    </lineage>
</organism>
<protein>
    <submittedName>
        <fullName evidence="1">Uncharacterized protein</fullName>
    </submittedName>
</protein>